<sequence length="540" mass="58461">MREFDYIVVGAGSAGCALAEGLSARPGVSVLLVEGGGANAHPFVSMPRGFIKIFGRKEFFRSFPVRPQLGRDAETWRYGRGLGGSSAVNGTWYLRGMPKDYDGWVARGNPGWGWDEMSRIFRGMESYVAPDADAGRGRDGPLEITASPYRSPVLDAVLAAGGEMGWPVLADINTPDTEGIGYTQSTVDRRGRRASSYRAFIAPNLSRPNLTVLRDTEVTRILVANRRATGIETHSASGAETIRARREVIVSAGVFSSPKLLQLSGIGPGHLLQSLGLAVEHDLPQVGRQLCDHAMLTMNYRLTGHPGLNREFVGWRVYWHAMRYFLGLKGLMAFTGPPVTALVSSEGDPSWPDIQFGIGPFTMHSSKARKADPGRGLIEDQPGIMFNSFHLRPRSRGSVAITSPDPLADPEVDAGWWTDDYDRRMAIFIVRLIRRLARSPALAAHVAEETVPGAHALSDEAIAEELKWMLSPGLHGTGSCSMGPDATTAVVDARLRVHGLDGLRVADCSVMPTPVSANTNGPAMALGRRAAELILEDARR</sequence>
<dbReference type="PROSITE" id="PS00623">
    <property type="entry name" value="GMC_OXRED_1"/>
    <property type="match status" value="1"/>
</dbReference>
<evidence type="ECO:0000259" key="8">
    <source>
        <dbReference type="PROSITE" id="PS00623"/>
    </source>
</evidence>
<proteinExistence type="inferred from homology"/>
<dbReference type="AlphaFoldDB" id="A0A1K2HYA3"/>
<dbReference type="PIRSF" id="PIRSF000137">
    <property type="entry name" value="Alcohol_oxidase"/>
    <property type="match status" value="1"/>
</dbReference>
<gene>
    <name evidence="9" type="ORF">SAMN02983003_2132</name>
</gene>
<evidence type="ECO:0000256" key="6">
    <source>
        <dbReference type="PIRSR" id="PIRSR000137-2"/>
    </source>
</evidence>
<dbReference type="InterPro" id="IPR036188">
    <property type="entry name" value="FAD/NAD-bd_sf"/>
</dbReference>
<protein>
    <submittedName>
        <fullName evidence="9">Choline dehydrogenase</fullName>
    </submittedName>
</protein>
<dbReference type="PANTHER" id="PTHR11552">
    <property type="entry name" value="GLUCOSE-METHANOL-CHOLINE GMC OXIDOREDUCTASE"/>
    <property type="match status" value="1"/>
</dbReference>
<accession>A0A1K2HYA3</accession>
<dbReference type="InterPro" id="IPR012132">
    <property type="entry name" value="GMC_OxRdtase"/>
</dbReference>
<keyword evidence="3 7" id="KW-0285">Flavoprotein</keyword>
<dbReference type="Proteomes" id="UP000183447">
    <property type="component" value="Unassembled WGS sequence"/>
</dbReference>
<evidence type="ECO:0000256" key="2">
    <source>
        <dbReference type="ARBA" id="ARBA00010790"/>
    </source>
</evidence>
<dbReference type="RefSeq" id="WP_072342495.1">
    <property type="nucleotide sequence ID" value="NZ_FPKU01000002.1"/>
</dbReference>
<feature type="binding site" evidence="6">
    <location>
        <position position="218"/>
    </location>
    <ligand>
        <name>FAD</name>
        <dbReference type="ChEBI" id="CHEBI:57692"/>
    </ligand>
</feature>
<evidence type="ECO:0000256" key="7">
    <source>
        <dbReference type="RuleBase" id="RU003968"/>
    </source>
</evidence>
<dbReference type="SUPFAM" id="SSF51905">
    <property type="entry name" value="FAD/NAD(P)-binding domain"/>
    <property type="match status" value="1"/>
</dbReference>
<comment type="cofactor">
    <cofactor evidence="1 6">
        <name>FAD</name>
        <dbReference type="ChEBI" id="CHEBI:57692"/>
    </cofactor>
</comment>
<evidence type="ECO:0000313" key="10">
    <source>
        <dbReference type="Proteomes" id="UP000183447"/>
    </source>
</evidence>
<keyword evidence="10" id="KW-1185">Reference proteome</keyword>
<dbReference type="Pfam" id="PF00732">
    <property type="entry name" value="GMC_oxred_N"/>
    <property type="match status" value="1"/>
</dbReference>
<dbReference type="Pfam" id="PF05199">
    <property type="entry name" value="GMC_oxred_C"/>
    <property type="match status" value="1"/>
</dbReference>
<feature type="domain" description="Glucose-methanol-choline oxidoreductase N-terminal" evidence="8">
    <location>
        <begin position="79"/>
        <end position="102"/>
    </location>
</feature>
<dbReference type="GO" id="GO:0050660">
    <property type="term" value="F:flavin adenine dinucleotide binding"/>
    <property type="evidence" value="ECO:0007669"/>
    <property type="project" value="InterPro"/>
</dbReference>
<dbReference type="GO" id="GO:0016614">
    <property type="term" value="F:oxidoreductase activity, acting on CH-OH group of donors"/>
    <property type="evidence" value="ECO:0007669"/>
    <property type="project" value="InterPro"/>
</dbReference>
<evidence type="ECO:0000313" key="9">
    <source>
        <dbReference type="EMBL" id="SFZ84643.1"/>
    </source>
</evidence>
<reference evidence="9 10" key="1">
    <citation type="submission" date="2016-11" db="EMBL/GenBank/DDBJ databases">
        <authorList>
            <person name="Jaros S."/>
            <person name="Januszkiewicz K."/>
            <person name="Wedrychowicz H."/>
        </authorList>
    </citation>
    <scope>NUCLEOTIDE SEQUENCE [LARGE SCALE GENOMIC DNA]</scope>
    <source>
        <strain evidence="9 10">ATCC 23634</strain>
    </source>
</reference>
<evidence type="ECO:0000256" key="5">
    <source>
        <dbReference type="ARBA" id="ARBA00023002"/>
    </source>
</evidence>
<dbReference type="InterPro" id="IPR027424">
    <property type="entry name" value="Glucose_Oxidase_domain_2"/>
</dbReference>
<dbReference type="PANTHER" id="PTHR11552:SF147">
    <property type="entry name" value="CHOLINE DEHYDROGENASE, MITOCHONDRIAL"/>
    <property type="match status" value="1"/>
</dbReference>
<evidence type="ECO:0000256" key="1">
    <source>
        <dbReference type="ARBA" id="ARBA00001974"/>
    </source>
</evidence>
<keyword evidence="4 6" id="KW-0274">FAD</keyword>
<evidence type="ECO:0000256" key="4">
    <source>
        <dbReference type="ARBA" id="ARBA00022827"/>
    </source>
</evidence>
<comment type="similarity">
    <text evidence="2 7">Belongs to the GMC oxidoreductase family.</text>
</comment>
<evidence type="ECO:0000256" key="3">
    <source>
        <dbReference type="ARBA" id="ARBA00022630"/>
    </source>
</evidence>
<dbReference type="Gene3D" id="3.30.560.10">
    <property type="entry name" value="Glucose Oxidase, domain 3"/>
    <property type="match status" value="1"/>
</dbReference>
<dbReference type="OrthoDB" id="9785276at2"/>
<dbReference type="Gene3D" id="4.10.450.10">
    <property type="entry name" value="Glucose Oxidase, domain 2"/>
    <property type="match status" value="1"/>
</dbReference>
<dbReference type="Gene3D" id="3.50.50.60">
    <property type="entry name" value="FAD/NAD(P)-binding domain"/>
    <property type="match status" value="1"/>
</dbReference>
<dbReference type="InterPro" id="IPR000172">
    <property type="entry name" value="GMC_OxRdtase_N"/>
</dbReference>
<name>A0A1K2HYA3_9HYPH</name>
<dbReference type="EMBL" id="FPKU01000002">
    <property type="protein sequence ID" value="SFZ84643.1"/>
    <property type="molecule type" value="Genomic_DNA"/>
</dbReference>
<dbReference type="InterPro" id="IPR007867">
    <property type="entry name" value="GMC_OxRtase_C"/>
</dbReference>
<dbReference type="PROSITE" id="PS51257">
    <property type="entry name" value="PROKAR_LIPOPROTEIN"/>
    <property type="match status" value="1"/>
</dbReference>
<dbReference type="SUPFAM" id="SSF54373">
    <property type="entry name" value="FAD-linked reductases, C-terminal domain"/>
    <property type="match status" value="1"/>
</dbReference>
<dbReference type="STRING" id="665118.SAMN02983003_2132"/>
<organism evidence="9 10">
    <name type="scientific">Devosia enhydra</name>
    <dbReference type="NCBI Taxonomy" id="665118"/>
    <lineage>
        <taxon>Bacteria</taxon>
        <taxon>Pseudomonadati</taxon>
        <taxon>Pseudomonadota</taxon>
        <taxon>Alphaproteobacteria</taxon>
        <taxon>Hyphomicrobiales</taxon>
        <taxon>Devosiaceae</taxon>
        <taxon>Devosia</taxon>
    </lineage>
</organism>
<keyword evidence="5" id="KW-0560">Oxidoreductase</keyword>